<accession>A0A6A6SAL0</accession>
<dbReference type="OrthoDB" id="1022638at2759"/>
<keyword evidence="3" id="KW-1185">Reference proteome</keyword>
<evidence type="ECO:0000313" key="2">
    <source>
        <dbReference type="EMBL" id="KAF2644590.1"/>
    </source>
</evidence>
<gene>
    <name evidence="2" type="ORF">P280DRAFT_465892</name>
</gene>
<evidence type="ECO:0000256" key="1">
    <source>
        <dbReference type="SAM" id="MobiDB-lite"/>
    </source>
</evidence>
<evidence type="ECO:0000313" key="3">
    <source>
        <dbReference type="Proteomes" id="UP000799753"/>
    </source>
</evidence>
<feature type="region of interest" description="Disordered" evidence="1">
    <location>
        <begin position="257"/>
        <end position="297"/>
    </location>
</feature>
<feature type="region of interest" description="Disordered" evidence="1">
    <location>
        <begin position="343"/>
        <end position="397"/>
    </location>
</feature>
<reference evidence="2" key="1">
    <citation type="journal article" date="2020" name="Stud. Mycol.">
        <title>101 Dothideomycetes genomes: a test case for predicting lifestyles and emergence of pathogens.</title>
        <authorList>
            <person name="Haridas S."/>
            <person name="Albert R."/>
            <person name="Binder M."/>
            <person name="Bloem J."/>
            <person name="Labutti K."/>
            <person name="Salamov A."/>
            <person name="Andreopoulos B."/>
            <person name="Baker S."/>
            <person name="Barry K."/>
            <person name="Bills G."/>
            <person name="Bluhm B."/>
            <person name="Cannon C."/>
            <person name="Castanera R."/>
            <person name="Culley D."/>
            <person name="Daum C."/>
            <person name="Ezra D."/>
            <person name="Gonzalez J."/>
            <person name="Henrissat B."/>
            <person name="Kuo A."/>
            <person name="Liang C."/>
            <person name="Lipzen A."/>
            <person name="Lutzoni F."/>
            <person name="Magnuson J."/>
            <person name="Mondo S."/>
            <person name="Nolan M."/>
            <person name="Ohm R."/>
            <person name="Pangilinan J."/>
            <person name="Park H.-J."/>
            <person name="Ramirez L."/>
            <person name="Alfaro M."/>
            <person name="Sun H."/>
            <person name="Tritt A."/>
            <person name="Yoshinaga Y."/>
            <person name="Zwiers L.-H."/>
            <person name="Turgeon B."/>
            <person name="Goodwin S."/>
            <person name="Spatafora J."/>
            <person name="Crous P."/>
            <person name="Grigoriev I."/>
        </authorList>
    </citation>
    <scope>NUCLEOTIDE SEQUENCE</scope>
    <source>
        <strain evidence="2">CBS 473.64</strain>
    </source>
</reference>
<dbReference type="EMBL" id="MU006778">
    <property type="protein sequence ID" value="KAF2644590.1"/>
    <property type="molecule type" value="Genomic_DNA"/>
</dbReference>
<protein>
    <recommendedName>
        <fullName evidence="4">BTB domain-containing protein</fullName>
    </recommendedName>
</protein>
<dbReference type="Proteomes" id="UP000799753">
    <property type="component" value="Unassembled WGS sequence"/>
</dbReference>
<dbReference type="AlphaFoldDB" id="A0A6A6SAL0"/>
<sequence length="419" mass="45797">MSFYLPQALISHDSHYFREEIAKATNGSSGDAFTSRFPTEASPIKETSTTLAPTSYTTPYSTTPIIRLHNVDPVVFGLYLRFLYQGSYSAKVFTSTFGSGSTNSKSTTNGAPNPVTQGDMIPVHFRAWVFGSSIRSTNFQNHAIDHIYRSSGLKFSLTPSIVAWVWSHTCRSPSGSASFSPACESPLRSLALDILVNHWSTSTNHVARFPSLIPMWNHVFNTYPDLRHDFIFGLQGRRIMPNQAYWIREGDCLEDQKVSKGQNGAGEQGNGTVKRADSNGSQGGKVHADPNPKTVPIKKEVVSRKVNMALFGRPQFQTPAAVGLPMQQSCPIPLRAQSAVSSTSHKVDKGLMTDPELSPTSKKIKGIPPTTDSPAILAPSPTFYPPKVPMKRSASPSYEGLGKEAKVLKVEHVQEDAKP</sequence>
<organism evidence="2 3">
    <name type="scientific">Massarina eburnea CBS 473.64</name>
    <dbReference type="NCBI Taxonomy" id="1395130"/>
    <lineage>
        <taxon>Eukaryota</taxon>
        <taxon>Fungi</taxon>
        <taxon>Dikarya</taxon>
        <taxon>Ascomycota</taxon>
        <taxon>Pezizomycotina</taxon>
        <taxon>Dothideomycetes</taxon>
        <taxon>Pleosporomycetidae</taxon>
        <taxon>Pleosporales</taxon>
        <taxon>Massarineae</taxon>
        <taxon>Massarinaceae</taxon>
        <taxon>Massarina</taxon>
    </lineage>
</organism>
<evidence type="ECO:0008006" key="4">
    <source>
        <dbReference type="Google" id="ProtNLM"/>
    </source>
</evidence>
<proteinExistence type="predicted"/>
<name>A0A6A6SAL0_9PLEO</name>